<comment type="caution">
    <text evidence="4">The sequence shown here is derived from an EMBL/GenBank/DDBJ whole genome shotgun (WGS) entry which is preliminary data.</text>
</comment>
<dbReference type="EMBL" id="CAKMRJ010005634">
    <property type="protein sequence ID" value="CAH1448019.1"/>
    <property type="molecule type" value="Genomic_DNA"/>
</dbReference>
<sequence>MFDKALSLVNNMVENGVLVDLETYKLLICGLYEEGKHEKGKEVFCSLLDGYNSDEVVWTILLDGLLKRGLVKRYFELVGVMEEKGCHLNRYTYQIVLFCKKKWSGTGTHTMEIEGSWFIRSFFKACPFSDEGKSVNMGNWVSLFQY</sequence>
<protein>
    <recommendedName>
        <fullName evidence="6">Pentatricopeptide repeat-containing protein</fullName>
    </recommendedName>
</protein>
<dbReference type="NCBIfam" id="TIGR00756">
    <property type="entry name" value="PPR"/>
    <property type="match status" value="1"/>
</dbReference>
<keyword evidence="5" id="KW-1185">Reference proteome</keyword>
<dbReference type="Pfam" id="PF13041">
    <property type="entry name" value="PPR_2"/>
    <property type="match status" value="1"/>
</dbReference>
<comment type="similarity">
    <text evidence="1">Belongs to the PPR family. P subfamily.</text>
</comment>
<dbReference type="PROSITE" id="PS51375">
    <property type="entry name" value="PPR"/>
    <property type="match status" value="1"/>
</dbReference>
<evidence type="ECO:0000256" key="3">
    <source>
        <dbReference type="PROSITE-ProRule" id="PRU00708"/>
    </source>
</evidence>
<feature type="repeat" description="PPR" evidence="3">
    <location>
        <begin position="54"/>
        <end position="88"/>
    </location>
</feature>
<dbReference type="InterPro" id="IPR050872">
    <property type="entry name" value="PPR_P_subfamily"/>
</dbReference>
<organism evidence="4 5">
    <name type="scientific">Lactuca virosa</name>
    <dbReference type="NCBI Taxonomy" id="75947"/>
    <lineage>
        <taxon>Eukaryota</taxon>
        <taxon>Viridiplantae</taxon>
        <taxon>Streptophyta</taxon>
        <taxon>Embryophyta</taxon>
        <taxon>Tracheophyta</taxon>
        <taxon>Spermatophyta</taxon>
        <taxon>Magnoliopsida</taxon>
        <taxon>eudicotyledons</taxon>
        <taxon>Gunneridae</taxon>
        <taxon>Pentapetalae</taxon>
        <taxon>asterids</taxon>
        <taxon>campanulids</taxon>
        <taxon>Asterales</taxon>
        <taxon>Asteraceae</taxon>
        <taxon>Cichorioideae</taxon>
        <taxon>Cichorieae</taxon>
        <taxon>Lactucinae</taxon>
        <taxon>Lactuca</taxon>
    </lineage>
</organism>
<dbReference type="InterPro" id="IPR011990">
    <property type="entry name" value="TPR-like_helical_dom_sf"/>
</dbReference>
<evidence type="ECO:0008006" key="6">
    <source>
        <dbReference type="Google" id="ProtNLM"/>
    </source>
</evidence>
<name>A0AAU9PD44_9ASTR</name>
<evidence type="ECO:0000256" key="1">
    <source>
        <dbReference type="ARBA" id="ARBA00007626"/>
    </source>
</evidence>
<accession>A0AAU9PD44</accession>
<proteinExistence type="inferred from homology"/>
<dbReference type="Gene3D" id="1.25.40.10">
    <property type="entry name" value="Tetratricopeptide repeat domain"/>
    <property type="match status" value="1"/>
</dbReference>
<evidence type="ECO:0000313" key="4">
    <source>
        <dbReference type="EMBL" id="CAH1448019.1"/>
    </source>
</evidence>
<dbReference type="Proteomes" id="UP001157418">
    <property type="component" value="Unassembled WGS sequence"/>
</dbReference>
<reference evidence="4 5" key="1">
    <citation type="submission" date="2022-01" db="EMBL/GenBank/DDBJ databases">
        <authorList>
            <person name="Xiong W."/>
            <person name="Schranz E."/>
        </authorList>
    </citation>
    <scope>NUCLEOTIDE SEQUENCE [LARGE SCALE GENOMIC DNA]</scope>
</reference>
<dbReference type="PANTHER" id="PTHR46128:SF73">
    <property type="entry name" value="CRIB DOMAIN-CONTAINING PROTEIN"/>
    <property type="match status" value="1"/>
</dbReference>
<dbReference type="InterPro" id="IPR002885">
    <property type="entry name" value="PPR_rpt"/>
</dbReference>
<evidence type="ECO:0000313" key="5">
    <source>
        <dbReference type="Proteomes" id="UP001157418"/>
    </source>
</evidence>
<keyword evidence="2" id="KW-0677">Repeat</keyword>
<gene>
    <name evidence="4" type="ORF">LVIROSA_LOCUS33588</name>
</gene>
<dbReference type="PANTHER" id="PTHR46128">
    <property type="entry name" value="MITOCHONDRIAL GROUP I INTRON SPLICING FACTOR CCM1"/>
    <property type="match status" value="1"/>
</dbReference>
<dbReference type="AlphaFoldDB" id="A0AAU9PD44"/>
<evidence type="ECO:0000256" key="2">
    <source>
        <dbReference type="ARBA" id="ARBA00022737"/>
    </source>
</evidence>
<dbReference type="Pfam" id="PF01535">
    <property type="entry name" value="PPR"/>
    <property type="match status" value="1"/>
</dbReference>